<comment type="cofactor">
    <cofactor evidence="1">
        <name>pyridoxal 5'-phosphate</name>
        <dbReference type="ChEBI" id="CHEBI:597326"/>
    </cofactor>
</comment>
<dbReference type="eggNOG" id="COG1168">
    <property type="taxonomic scope" value="Bacteria"/>
</dbReference>
<dbReference type="EC" id="4.4.1.13" evidence="2"/>
<accession>I4AD31</accession>
<keyword evidence="4" id="KW-0456">Lyase</keyword>
<dbReference type="OrthoDB" id="9802872at2"/>
<dbReference type="GO" id="GO:0030170">
    <property type="term" value="F:pyridoxal phosphate binding"/>
    <property type="evidence" value="ECO:0007669"/>
    <property type="project" value="InterPro"/>
</dbReference>
<evidence type="ECO:0000256" key="4">
    <source>
        <dbReference type="ARBA" id="ARBA00023239"/>
    </source>
</evidence>
<feature type="domain" description="Aminotransferase class I/classII large" evidence="6">
    <location>
        <begin position="43"/>
        <end position="387"/>
    </location>
</feature>
<dbReference type="Pfam" id="PF00155">
    <property type="entry name" value="Aminotran_1_2"/>
    <property type="match status" value="1"/>
</dbReference>
<dbReference type="CDD" id="cd00609">
    <property type="entry name" value="AAT_like"/>
    <property type="match status" value="1"/>
</dbReference>
<dbReference type="PANTHER" id="PTHR43525">
    <property type="entry name" value="PROTEIN MALY"/>
    <property type="match status" value="1"/>
</dbReference>
<evidence type="ECO:0000256" key="5">
    <source>
        <dbReference type="ARBA" id="ARBA00037974"/>
    </source>
</evidence>
<organism evidence="7 8">
    <name type="scientific">Desulfitobacterium dehalogenans (strain ATCC 51507 / DSM 9161 / JW/IU-DC1)</name>
    <dbReference type="NCBI Taxonomy" id="756499"/>
    <lineage>
        <taxon>Bacteria</taxon>
        <taxon>Bacillati</taxon>
        <taxon>Bacillota</taxon>
        <taxon>Clostridia</taxon>
        <taxon>Eubacteriales</taxon>
        <taxon>Desulfitobacteriaceae</taxon>
        <taxon>Desulfitobacterium</taxon>
    </lineage>
</organism>
<gene>
    <name evidence="7" type="ordered locus">Desde_3592</name>
</gene>
<dbReference type="RefSeq" id="WP_014795339.1">
    <property type="nucleotide sequence ID" value="NC_018017.1"/>
</dbReference>
<dbReference type="InterPro" id="IPR027619">
    <property type="entry name" value="C-S_lyase_PatB-like"/>
</dbReference>
<dbReference type="InterPro" id="IPR004839">
    <property type="entry name" value="Aminotransferase_I/II_large"/>
</dbReference>
<dbReference type="GO" id="GO:0047804">
    <property type="term" value="F:cysteine-S-conjugate beta-lyase activity"/>
    <property type="evidence" value="ECO:0007669"/>
    <property type="project" value="UniProtKB-EC"/>
</dbReference>
<dbReference type="InterPro" id="IPR015424">
    <property type="entry name" value="PyrdxlP-dep_Trfase"/>
</dbReference>
<dbReference type="AlphaFoldDB" id="I4AD31"/>
<evidence type="ECO:0000313" key="7">
    <source>
        <dbReference type="EMBL" id="AFM01866.1"/>
    </source>
</evidence>
<reference evidence="8" key="1">
    <citation type="submission" date="2012-06" db="EMBL/GenBank/DDBJ databases">
        <title>Complete sequence of Desulfitobacterium dehalogenans ATCC 51507.</title>
        <authorList>
            <person name="Lucas S."/>
            <person name="Han J."/>
            <person name="Lapidus A."/>
            <person name="Cheng J.-F."/>
            <person name="Goodwin L."/>
            <person name="Pitluck S."/>
            <person name="Peters L."/>
            <person name="Ovchinnikova G."/>
            <person name="Teshima H."/>
            <person name="Detter J.C."/>
            <person name="Han C."/>
            <person name="Tapia R."/>
            <person name="Land M."/>
            <person name="Hauser L."/>
            <person name="Kyrpides N."/>
            <person name="Ivanova N."/>
            <person name="Pagani I."/>
            <person name="Kruse T."/>
            <person name="de Vos W.M."/>
            <person name="Smidt H."/>
            <person name="Woyke T."/>
        </authorList>
    </citation>
    <scope>NUCLEOTIDE SEQUENCE [LARGE SCALE GENOMIC DNA]</scope>
    <source>
        <strain evidence="8">ATCC 51507 / DSM 9161 / JW/IU-DC1</strain>
    </source>
</reference>
<evidence type="ECO:0000256" key="2">
    <source>
        <dbReference type="ARBA" id="ARBA00012224"/>
    </source>
</evidence>
<proteinExistence type="inferred from homology"/>
<dbReference type="HOGENOM" id="CLU_017584_15_0_9"/>
<evidence type="ECO:0000256" key="3">
    <source>
        <dbReference type="ARBA" id="ARBA00022898"/>
    </source>
</evidence>
<dbReference type="PANTHER" id="PTHR43525:SF1">
    <property type="entry name" value="PROTEIN MALY"/>
    <property type="match status" value="1"/>
</dbReference>
<keyword evidence="3" id="KW-0663">Pyridoxal phosphate</keyword>
<evidence type="ECO:0000256" key="1">
    <source>
        <dbReference type="ARBA" id="ARBA00001933"/>
    </source>
</evidence>
<dbReference type="SUPFAM" id="SSF53383">
    <property type="entry name" value="PLP-dependent transferases"/>
    <property type="match status" value="1"/>
</dbReference>
<keyword evidence="8" id="KW-1185">Reference proteome</keyword>
<dbReference type="Proteomes" id="UP000006053">
    <property type="component" value="Chromosome"/>
</dbReference>
<dbReference type="STRING" id="756499.Desde_3592"/>
<comment type="similarity">
    <text evidence="5">Belongs to the class-II pyridoxal-phosphate-dependent aminotransferase family. MalY/PatB cystathionine beta-lyase subfamily.</text>
</comment>
<name>I4AD31_DESDJ</name>
<dbReference type="Gene3D" id="3.40.640.10">
    <property type="entry name" value="Type I PLP-dependent aspartate aminotransferase-like (Major domain)"/>
    <property type="match status" value="1"/>
</dbReference>
<evidence type="ECO:0000313" key="8">
    <source>
        <dbReference type="Proteomes" id="UP000006053"/>
    </source>
</evidence>
<protein>
    <recommendedName>
        <fullName evidence="2">cysteine-S-conjugate beta-lyase</fullName>
        <ecNumber evidence="2">4.4.1.13</ecNumber>
    </recommendedName>
</protein>
<dbReference type="InterPro" id="IPR051798">
    <property type="entry name" value="Class-II_PLP-Dep_Aminotrans"/>
</dbReference>
<dbReference type="InterPro" id="IPR015421">
    <property type="entry name" value="PyrdxlP-dep_Trfase_major"/>
</dbReference>
<dbReference type="NCBIfam" id="TIGR04350">
    <property type="entry name" value="C_S_lyase_PatB"/>
    <property type="match status" value="1"/>
</dbReference>
<evidence type="ECO:0000259" key="6">
    <source>
        <dbReference type="Pfam" id="PF00155"/>
    </source>
</evidence>
<dbReference type="InterPro" id="IPR015422">
    <property type="entry name" value="PyrdxlP-dep_Trfase_small"/>
</dbReference>
<dbReference type="Gene3D" id="3.90.1150.10">
    <property type="entry name" value="Aspartate Aminotransferase, domain 1"/>
    <property type="match status" value="1"/>
</dbReference>
<sequence length="394" mass="44692">MAYNFDEYINRSGTESLKWDGFENRFPGLDAKGCIPMWVADTDFRVPQEVIDAIVTKAQFGIFGYPKAKGASFDNAVINWIYKRHDWQLMPEWIVPTAGIVPAVTYAIQALTDEGEGVLIQPPVYYPFKQTIELNKRKTIENPLRLNKETGQYGIDFEDLEMKLKDPNTKIFILCNPHNPVGRVWSVEDLTKIGELCLEYGVIIFSDEIHSDLVLKDNKHIPLGMQDPHINQNVITAYSPSKTFNLAGLQASAIILPNKEIRKKYLRQLDLNQVNGLNAFAGIALEAAYNYGEGYRREFLAHVESNIDYALDYVDKHLNGVRIIKPQGTYLVWFDFRGTGMSADEIDAFIIEKAKVAVDLGRWFGEEGAGFLRFNFACHRSILAKALEQIKDAL</sequence>
<reference evidence="7 8" key="2">
    <citation type="journal article" date="2015" name="J. Bacteriol.">
        <title>Genomic, proteomic, and biochemical analysis of the organohalide respiratory pathway in Desulfitobacterium dehalogenans.</title>
        <authorList>
            <person name="Kruse T."/>
            <person name="van de Pas B.A."/>
            <person name="Atteia A."/>
            <person name="Krab K."/>
            <person name="Hagen W.R."/>
            <person name="Goodwin L."/>
            <person name="Chain P."/>
            <person name="Boeren S."/>
            <person name="Maphosa F."/>
            <person name="Schraa G."/>
            <person name="de Vos W.M."/>
            <person name="van der Oost J."/>
            <person name="Smidt H."/>
            <person name="Stams A.J."/>
        </authorList>
    </citation>
    <scope>NUCLEOTIDE SEQUENCE [LARGE SCALE GENOMIC DNA]</scope>
    <source>
        <strain evidence="8">ATCC 51507 / DSM 9161 / JW/IU-DC1</strain>
    </source>
</reference>
<dbReference type="KEGG" id="ddh:Desde_3592"/>
<dbReference type="EMBL" id="CP003348">
    <property type="protein sequence ID" value="AFM01866.1"/>
    <property type="molecule type" value="Genomic_DNA"/>
</dbReference>